<dbReference type="EMBL" id="JAPWDO010000009">
    <property type="protein sequence ID" value="KAJ5456756.1"/>
    <property type="molecule type" value="Genomic_DNA"/>
</dbReference>
<organism evidence="1 2">
    <name type="scientific">Penicillium desertorum</name>
    <dbReference type="NCBI Taxonomy" id="1303715"/>
    <lineage>
        <taxon>Eukaryota</taxon>
        <taxon>Fungi</taxon>
        <taxon>Dikarya</taxon>
        <taxon>Ascomycota</taxon>
        <taxon>Pezizomycotina</taxon>
        <taxon>Eurotiomycetes</taxon>
        <taxon>Eurotiomycetidae</taxon>
        <taxon>Eurotiales</taxon>
        <taxon>Aspergillaceae</taxon>
        <taxon>Penicillium</taxon>
    </lineage>
</organism>
<dbReference type="Gene3D" id="1.25.40.20">
    <property type="entry name" value="Ankyrin repeat-containing domain"/>
    <property type="match status" value="1"/>
</dbReference>
<accession>A0A9W9WET5</accession>
<proteinExistence type="predicted"/>
<gene>
    <name evidence="1" type="ORF">N7530_012030</name>
</gene>
<sequence length="127" mass="14239">MGFADLPLEIIYIITDFLEFDSDISALSRTTRNLHVLLDTCLYKNNVNRYNGCALEWAARHGRVSVARKLLEAGAPLLGTYPEESPPITLAAAEGHEAVVKFFLEWGHRLNGGQIWWPKGQNQNLTT</sequence>
<evidence type="ECO:0000313" key="1">
    <source>
        <dbReference type="EMBL" id="KAJ5456756.1"/>
    </source>
</evidence>
<comment type="caution">
    <text evidence="1">The sequence shown here is derived from an EMBL/GenBank/DDBJ whole genome shotgun (WGS) entry which is preliminary data.</text>
</comment>
<evidence type="ECO:0008006" key="3">
    <source>
        <dbReference type="Google" id="ProtNLM"/>
    </source>
</evidence>
<dbReference type="InterPro" id="IPR036770">
    <property type="entry name" value="Ankyrin_rpt-contain_sf"/>
</dbReference>
<evidence type="ECO:0000313" key="2">
    <source>
        <dbReference type="Proteomes" id="UP001147760"/>
    </source>
</evidence>
<dbReference type="OrthoDB" id="341259at2759"/>
<keyword evidence="2" id="KW-1185">Reference proteome</keyword>
<protein>
    <recommendedName>
        <fullName evidence="3">F-box domain-containing protein</fullName>
    </recommendedName>
</protein>
<dbReference type="Proteomes" id="UP001147760">
    <property type="component" value="Unassembled WGS sequence"/>
</dbReference>
<reference evidence="1" key="1">
    <citation type="submission" date="2022-12" db="EMBL/GenBank/DDBJ databases">
        <authorList>
            <person name="Petersen C."/>
        </authorList>
    </citation>
    <scope>NUCLEOTIDE SEQUENCE</scope>
    <source>
        <strain evidence="1">IBT 17660</strain>
    </source>
</reference>
<dbReference type="AlphaFoldDB" id="A0A9W9WET5"/>
<dbReference type="SUPFAM" id="SSF48403">
    <property type="entry name" value="Ankyrin repeat"/>
    <property type="match status" value="1"/>
</dbReference>
<name>A0A9W9WET5_9EURO</name>
<reference evidence="1" key="2">
    <citation type="journal article" date="2023" name="IMA Fungus">
        <title>Comparative genomic study of the Penicillium genus elucidates a diverse pangenome and 15 lateral gene transfer events.</title>
        <authorList>
            <person name="Petersen C."/>
            <person name="Sorensen T."/>
            <person name="Nielsen M.R."/>
            <person name="Sondergaard T.E."/>
            <person name="Sorensen J.L."/>
            <person name="Fitzpatrick D.A."/>
            <person name="Frisvad J.C."/>
            <person name="Nielsen K.L."/>
        </authorList>
    </citation>
    <scope>NUCLEOTIDE SEQUENCE</scope>
    <source>
        <strain evidence="1">IBT 17660</strain>
    </source>
</reference>